<dbReference type="RefSeq" id="WP_008538234.1">
    <property type="nucleotide sequence ID" value="NZ_JH601090.1"/>
</dbReference>
<accession>A0ABP2NKU6</accession>
<gene>
    <name evidence="1" type="ORF">HMPREF9454_00958</name>
</gene>
<reference evidence="1 2" key="1">
    <citation type="submission" date="2012-01" db="EMBL/GenBank/DDBJ databases">
        <title>The Genome Sequence of Megamonas funiformis YIT 11815.</title>
        <authorList>
            <consortium name="The Broad Institute Genome Sequencing Platform"/>
            <person name="Earl A."/>
            <person name="Ward D."/>
            <person name="Feldgarden M."/>
            <person name="Gevers D."/>
            <person name="Morotomi M."/>
            <person name="Young S.K."/>
            <person name="Zeng Q."/>
            <person name="Gargeya S."/>
            <person name="Fitzgerald M."/>
            <person name="Haas B."/>
            <person name="Abouelleil A."/>
            <person name="Alvarado L."/>
            <person name="Arachchi H.M."/>
            <person name="Berlin A."/>
            <person name="Chapman S.B."/>
            <person name="Gearin G."/>
            <person name="Goldberg J."/>
            <person name="Griggs A."/>
            <person name="Gujja S."/>
            <person name="Hansen M."/>
            <person name="Heiman D."/>
            <person name="Howarth C."/>
            <person name="Larimer J."/>
            <person name="Lui A."/>
            <person name="MacDonald P.J.P."/>
            <person name="McCowen C."/>
            <person name="Montmayeur A."/>
            <person name="Murphy C."/>
            <person name="Neiman D."/>
            <person name="Pearson M."/>
            <person name="Priest M."/>
            <person name="Roberts A."/>
            <person name="Saif S."/>
            <person name="Shea T."/>
            <person name="Sisk P."/>
            <person name="Stolte C."/>
            <person name="Sykes S."/>
            <person name="Wortman J."/>
            <person name="Nusbaum C."/>
            <person name="Birren B."/>
        </authorList>
    </citation>
    <scope>NUCLEOTIDE SEQUENCE [LARGE SCALE GENOMIC DNA]</scope>
    <source>
        <strain evidence="1 2">YIT 11815</strain>
    </source>
</reference>
<organism evidence="1 2">
    <name type="scientific">Megamonas funiformis YIT 11815</name>
    <dbReference type="NCBI Taxonomy" id="742816"/>
    <lineage>
        <taxon>Bacteria</taxon>
        <taxon>Bacillati</taxon>
        <taxon>Bacillota</taxon>
        <taxon>Negativicutes</taxon>
        <taxon>Selenomonadales</taxon>
        <taxon>Selenomonadaceae</taxon>
        <taxon>Megamonas</taxon>
    </lineage>
</organism>
<dbReference type="GeneID" id="62778335"/>
<dbReference type="EMBL" id="ADMB01000046">
    <property type="protein sequence ID" value="EHR37714.1"/>
    <property type="molecule type" value="Genomic_DNA"/>
</dbReference>
<keyword evidence="2" id="KW-1185">Reference proteome</keyword>
<comment type="caution">
    <text evidence="1">The sequence shown here is derived from an EMBL/GenBank/DDBJ whole genome shotgun (WGS) entry which is preliminary data.</text>
</comment>
<proteinExistence type="predicted"/>
<name>A0ABP2NKU6_9FIRM</name>
<evidence type="ECO:0000313" key="1">
    <source>
        <dbReference type="EMBL" id="EHR37714.1"/>
    </source>
</evidence>
<sequence length="143" mass="16446">MDIENKKTRIERVRKVTTEQAEKALQKSAGILTHAVTYLEQMYGIKITRQALSYRVKKSKRLQRAQQEARETVLDLAEGVIFSEIKKGNWKVSLSVLRTLGKNRGYAEKVIHTDKEETEQQSNAAELLTEVLEKVWEGKNDKT</sequence>
<dbReference type="Proteomes" id="UP000005963">
    <property type="component" value="Unassembled WGS sequence"/>
</dbReference>
<evidence type="ECO:0000313" key="2">
    <source>
        <dbReference type="Proteomes" id="UP000005963"/>
    </source>
</evidence>
<protein>
    <submittedName>
        <fullName evidence="1">Uncharacterized protein</fullName>
    </submittedName>
</protein>